<dbReference type="SUPFAM" id="SSF52317">
    <property type="entry name" value="Class I glutamine amidotransferase-like"/>
    <property type="match status" value="1"/>
</dbReference>
<dbReference type="GO" id="GO:0042823">
    <property type="term" value="P:pyridoxal phosphate biosynthetic process"/>
    <property type="evidence" value="ECO:0007669"/>
    <property type="project" value="InterPro"/>
</dbReference>
<evidence type="ECO:0000313" key="3">
    <source>
        <dbReference type="EMBL" id="NDV37420.1"/>
    </source>
</evidence>
<dbReference type="NCBIfam" id="TIGR03800">
    <property type="entry name" value="PLP_synth_Pdx2"/>
    <property type="match status" value="1"/>
</dbReference>
<dbReference type="GO" id="GO:0005829">
    <property type="term" value="C:cytosol"/>
    <property type="evidence" value="ECO:0007669"/>
    <property type="project" value="TreeGrafter"/>
</dbReference>
<evidence type="ECO:0000256" key="2">
    <source>
        <dbReference type="PIRSR" id="PIRSR005639-1"/>
    </source>
</evidence>
<organism evidence="3">
    <name type="scientific">Arcella intermedia</name>
    <dbReference type="NCBI Taxonomy" id="1963864"/>
    <lineage>
        <taxon>Eukaryota</taxon>
        <taxon>Amoebozoa</taxon>
        <taxon>Tubulinea</taxon>
        <taxon>Elardia</taxon>
        <taxon>Arcellinida</taxon>
        <taxon>Sphaerothecina</taxon>
        <taxon>Arcellidae</taxon>
        <taxon>Arcella</taxon>
    </lineage>
</organism>
<dbReference type="GO" id="GO:1903600">
    <property type="term" value="C:glutaminase complex"/>
    <property type="evidence" value="ECO:0007669"/>
    <property type="project" value="TreeGrafter"/>
</dbReference>
<evidence type="ECO:0008006" key="4">
    <source>
        <dbReference type="Google" id="ProtNLM"/>
    </source>
</evidence>
<dbReference type="PIRSF" id="PIRSF005639">
    <property type="entry name" value="Glut_amidoT_SNO"/>
    <property type="match status" value="1"/>
</dbReference>
<proteinExistence type="predicted"/>
<dbReference type="EMBL" id="GIBP01008451">
    <property type="protein sequence ID" value="NDV37420.1"/>
    <property type="molecule type" value="Transcribed_RNA"/>
</dbReference>
<reference evidence="3" key="1">
    <citation type="journal article" date="2020" name="J. Eukaryot. Microbiol.">
        <title>De novo Sequencing, Assembly and Annotation of the Transcriptome for the Free-Living Testate Amoeba Arcella intermedia.</title>
        <authorList>
            <person name="Ribeiro G.M."/>
            <person name="Porfirio-Sousa A.L."/>
            <person name="Maurer-Alcala X.X."/>
            <person name="Katz L.A."/>
            <person name="Lahr D.J.G."/>
        </authorList>
    </citation>
    <scope>NUCLEOTIDE SEQUENCE</scope>
</reference>
<feature type="active site" description="Nucleophile" evidence="2">
    <location>
        <position position="27"/>
    </location>
</feature>
<dbReference type="PANTHER" id="PTHR31559">
    <property type="entry name" value="PYRIDOXAL 5'-PHOSPHATE SYNTHASE SUBUNIT SNO"/>
    <property type="match status" value="1"/>
</dbReference>
<dbReference type="InterPro" id="IPR029062">
    <property type="entry name" value="Class_I_gatase-like"/>
</dbReference>
<dbReference type="PROSITE" id="PS51273">
    <property type="entry name" value="GATASE_TYPE_1"/>
    <property type="match status" value="1"/>
</dbReference>
<feature type="active site" description="Charge relay system" evidence="2">
    <location>
        <position position="133"/>
    </location>
</feature>
<keyword evidence="1" id="KW-0315">Glutamine amidotransferase</keyword>
<name>A0A6B2LKT1_9EUKA</name>
<dbReference type="Gene3D" id="3.40.50.880">
    <property type="match status" value="1"/>
</dbReference>
<dbReference type="GO" id="GO:0008614">
    <property type="term" value="P:pyridoxine metabolic process"/>
    <property type="evidence" value="ECO:0007669"/>
    <property type="project" value="TreeGrafter"/>
</dbReference>
<dbReference type="PROSITE" id="PS51130">
    <property type="entry name" value="PDXT_SNO_2"/>
    <property type="match status" value="1"/>
</dbReference>
<dbReference type="PANTHER" id="PTHR31559:SF0">
    <property type="entry name" value="PYRIDOXAL 5'-PHOSPHATE SYNTHASE SUBUNIT SNO1-RELATED"/>
    <property type="match status" value="1"/>
</dbReference>
<dbReference type="GO" id="GO:0004359">
    <property type="term" value="F:glutaminase activity"/>
    <property type="evidence" value="ECO:0007669"/>
    <property type="project" value="InterPro"/>
</dbReference>
<feature type="active site" description="Charge relay system" evidence="2">
    <location>
        <position position="135"/>
    </location>
</feature>
<protein>
    <recommendedName>
        <fullName evidence="4">Glutaminase</fullName>
    </recommendedName>
</protein>
<evidence type="ECO:0000256" key="1">
    <source>
        <dbReference type="ARBA" id="ARBA00022962"/>
    </source>
</evidence>
<sequence>MSILSKGDLREALLDFVHNEKPVWGTCAGLILLSKGVPGRDSALEKLDALDVEVERNYYGRQLESFQGPIELTGALKSSHKDYQEVQEMVFIRAPGISKIGEGVHVLATRTTSSGTQQAVAVQQGNIIGTTFHPELSESWDWHHYFLHLTIQHSRQVTVT</sequence>
<dbReference type="InterPro" id="IPR002161">
    <property type="entry name" value="PdxT/SNO"/>
</dbReference>
<dbReference type="Pfam" id="PF01174">
    <property type="entry name" value="SNO"/>
    <property type="match status" value="1"/>
</dbReference>
<dbReference type="AlphaFoldDB" id="A0A6B2LKT1"/>
<accession>A0A6B2LKT1</accession>